<feature type="domain" description="Transposase IS66 central" evidence="2">
    <location>
        <begin position="178"/>
        <end position="299"/>
    </location>
</feature>
<dbReference type="eggNOG" id="COG4467">
    <property type="taxonomic scope" value="Bacteria"/>
</dbReference>
<keyword evidence="4" id="KW-1185">Reference proteome</keyword>
<dbReference type="RefSeq" id="WP_023447543.1">
    <property type="nucleotide sequence ID" value="NZ_AWGB01000142.1"/>
</dbReference>
<dbReference type="PATRIC" id="fig|1121022.4.peg.4798"/>
<evidence type="ECO:0000313" key="4">
    <source>
        <dbReference type="Proteomes" id="UP000017837"/>
    </source>
</evidence>
<organism evidence="3 4">
    <name type="scientific">Asticcacaulis benevestitus DSM 16100 = ATCC BAA-896</name>
    <dbReference type="NCBI Taxonomy" id="1121022"/>
    <lineage>
        <taxon>Bacteria</taxon>
        <taxon>Pseudomonadati</taxon>
        <taxon>Pseudomonadota</taxon>
        <taxon>Alphaproteobacteria</taxon>
        <taxon>Caulobacterales</taxon>
        <taxon>Caulobacteraceae</taxon>
        <taxon>Asticcacaulis</taxon>
    </lineage>
</organism>
<name>V4N2B9_9CAUL</name>
<feature type="compositionally biased region" description="Basic residues" evidence="1">
    <location>
        <begin position="99"/>
        <end position="108"/>
    </location>
</feature>
<feature type="domain" description="Transposase IS66 central" evidence="2">
    <location>
        <begin position="386"/>
        <end position="509"/>
    </location>
</feature>
<dbReference type="STRING" id="1121022.GCA_000376105_04545"/>
<feature type="region of interest" description="Disordered" evidence="1">
    <location>
        <begin position="71"/>
        <end position="113"/>
    </location>
</feature>
<protein>
    <recommendedName>
        <fullName evidence="2">Transposase IS66 central domain-containing protein</fullName>
    </recommendedName>
</protein>
<comment type="caution">
    <text evidence="3">The sequence shown here is derived from an EMBL/GenBank/DDBJ whole genome shotgun (WGS) entry which is preliminary data.</text>
</comment>
<dbReference type="InterPro" id="IPR004291">
    <property type="entry name" value="Transposase_IS66_central"/>
</dbReference>
<dbReference type="PANTHER" id="PTHR33678">
    <property type="entry name" value="BLL1576 PROTEIN"/>
    <property type="match status" value="1"/>
</dbReference>
<dbReference type="Proteomes" id="UP000017837">
    <property type="component" value="Unassembled WGS sequence"/>
</dbReference>
<dbReference type="AlphaFoldDB" id="V4N2B9"/>
<dbReference type="EMBL" id="AWGB01000142">
    <property type="protein sequence ID" value="ESQ75932.1"/>
    <property type="molecule type" value="Genomic_DNA"/>
</dbReference>
<dbReference type="InterPro" id="IPR052344">
    <property type="entry name" value="Transposase-related"/>
</dbReference>
<gene>
    <name evidence="3" type="ORF">ABENE_23455</name>
</gene>
<evidence type="ECO:0000313" key="3">
    <source>
        <dbReference type="EMBL" id="ESQ75932.1"/>
    </source>
</evidence>
<dbReference type="PANTHER" id="PTHR33678:SF2">
    <property type="match status" value="1"/>
</dbReference>
<reference evidence="3 4" key="1">
    <citation type="journal article" date="2014" name="Nature">
        <title>Sequential evolution of bacterial morphology by co-option of a developmental regulator.</title>
        <authorList>
            <person name="Jiang C."/>
            <person name="Brown P.J."/>
            <person name="Ducret A."/>
            <person name="Brun Y.V."/>
        </authorList>
    </citation>
    <scope>NUCLEOTIDE SEQUENCE [LARGE SCALE GENOMIC DNA]</scope>
    <source>
        <strain evidence="3 4">DSM 16100</strain>
    </source>
</reference>
<evidence type="ECO:0000259" key="2">
    <source>
        <dbReference type="Pfam" id="PF03050"/>
    </source>
</evidence>
<evidence type="ECO:0000256" key="1">
    <source>
        <dbReference type="SAM" id="MobiDB-lite"/>
    </source>
</evidence>
<accession>V4N2B9</accession>
<sequence length="558" mass="62679">MAPSTESNDDFSLAGLRSVVATLLGQVERLQTEVGSQAKVIEEQSRTLEDLKLAVTVRDAKIAEQADEIARLKGLPPRPKFPGKPSGMETSTSKPLGGKGKRRKPGRGSKRDKLTVTAEVKLKALGVPAGSRFRGYEDVTVQDLHIEAAVTRYRRERWETPDGKRIVADIPAGVMGGFGPQLRQFIAAAHYQGQVTSERLVSLLNGMGLDISKRQVVRFLSEGLEDLITEDQDVLKAGLETASWISVDDTGARHNRQDAYTTQFGDGRFTVFRTGPTKSRRRFLYDLQCGRQDYVINEVAQAHMQRLNLPEPLIAKLWSHPDKRFSSEASFTAHLKSLGFDALKITPDPTKVATEAALWAAVKEQGRLDGTVVISDGAGQFRVEDQALCWVHAERLIYKLQPENAAHRKAVELIRTLIWWFYRDLKAYKLCPDTKRARMMRVRFDRIFTKKTGYILLDQQLRRLHRRKENLLRVLDRPDIPLHTNGSENDIRSIVTKRKISGGTMSDAGKAARDAMLGLMKTCAKLKISFYRFLGDRFTVQDAPYVQKLPTLVRLAAT</sequence>
<dbReference type="Pfam" id="PF03050">
    <property type="entry name" value="DDE_Tnp_IS66"/>
    <property type="match status" value="2"/>
</dbReference>
<proteinExistence type="predicted"/>